<dbReference type="STRING" id="1094558.ME5_00762"/>
<evidence type="ECO:0000259" key="7">
    <source>
        <dbReference type="PROSITE" id="PS51918"/>
    </source>
</evidence>
<evidence type="ECO:0000256" key="6">
    <source>
        <dbReference type="ARBA" id="ARBA00023014"/>
    </source>
</evidence>
<dbReference type="PANTHER" id="PTHR43273">
    <property type="entry name" value="ANAEROBIC SULFATASE-MATURATING ENZYME HOMOLOG ASLB-RELATED"/>
    <property type="match status" value="1"/>
</dbReference>
<dbReference type="Gene3D" id="3.20.20.70">
    <property type="entry name" value="Aldolase class I"/>
    <property type="match status" value="1"/>
</dbReference>
<dbReference type="InterPro" id="IPR000385">
    <property type="entry name" value="MoaA_NifB_PqqE_Fe-S-bd_CS"/>
</dbReference>
<dbReference type="SFLD" id="SFLDG01072">
    <property type="entry name" value="dehydrogenase_like"/>
    <property type="match status" value="1"/>
</dbReference>
<keyword evidence="6" id="KW-0411">Iron-sulfur</keyword>
<sequence length="392" mass="44551">MSNVASKLNVLEIILKLTERCNLNCTYCYVFNKGDYDETSSQALISDNSVNDVIDFVLNAIESYELKLVRIIFHGGEPLLYPKKKFDNLCNSLKALESVDTSITLSLQTNGVLIDETWVEIFSRHDVTVGISLDGNKEMNDQYRLDKKGRSSYERSIKGLRLLQESYNQNKFSHSPSILMVANCENDIDTLYDHVFNNLGVSSFDILLPDDNYLDESRPSDDLMGKYFTRLLDLYLNDERDVFIRLFDAPIYILNSNSMDFLGFSARVHKMMVSLTINTDGLLYVNDVLKPTGAYLASAIGNIKDFKLEDFMASQQYKMYISATEYVPSECQDCIWRNPCSGGALQNRYSKENGFSNKTIYCGTNRSILSRVSEYLIIKGVDESKIMSNIGL</sequence>
<dbReference type="Pfam" id="PF04055">
    <property type="entry name" value="Radical_SAM"/>
    <property type="match status" value="1"/>
</dbReference>
<dbReference type="GO" id="GO:0046872">
    <property type="term" value="F:metal ion binding"/>
    <property type="evidence" value="ECO:0007669"/>
    <property type="project" value="UniProtKB-KW"/>
</dbReference>
<dbReference type="HOGENOM" id="CLU_009273_10_2_5"/>
<dbReference type="SFLD" id="SFLDG01386">
    <property type="entry name" value="main_SPASM_domain-containing"/>
    <property type="match status" value="2"/>
</dbReference>
<evidence type="ECO:0000256" key="4">
    <source>
        <dbReference type="ARBA" id="ARBA00022723"/>
    </source>
</evidence>
<gene>
    <name evidence="8" type="ORF">ME5_00762</name>
</gene>
<feature type="domain" description="Radical SAM core" evidence="7">
    <location>
        <begin position="7"/>
        <end position="245"/>
    </location>
</feature>
<reference evidence="8 9" key="1">
    <citation type="submission" date="2012-03" db="EMBL/GenBank/DDBJ databases">
        <title>The Genome Sequence of Bartonella tamiae Th239.</title>
        <authorList>
            <consortium name="The Broad Institute Genome Sequencing Platform"/>
            <consortium name="The Broad Institute Genome Sequencing Center for Infectious Disease"/>
            <person name="Feldgarden M."/>
            <person name="Kirby J."/>
            <person name="Kosoy M."/>
            <person name="Birtles R."/>
            <person name="Probert W.S."/>
            <person name="Chiaraviglio L."/>
            <person name="Young S.K."/>
            <person name="Zeng Q."/>
            <person name="Gargeya S."/>
            <person name="Fitzgerald M."/>
            <person name="Haas B."/>
            <person name="Abouelleil A."/>
            <person name="Alvarado L."/>
            <person name="Arachchi H.M."/>
            <person name="Berlin A."/>
            <person name="Chapman S.B."/>
            <person name="Gearin G."/>
            <person name="Goldberg J."/>
            <person name="Griggs A."/>
            <person name="Gujja S."/>
            <person name="Hansen M."/>
            <person name="Heiman D."/>
            <person name="Howarth C."/>
            <person name="Larimer J."/>
            <person name="Lui A."/>
            <person name="MacDonald P.J.P."/>
            <person name="McCowen C."/>
            <person name="Montmayeur A."/>
            <person name="Murphy C."/>
            <person name="Neiman D."/>
            <person name="Pearson M."/>
            <person name="Priest M."/>
            <person name="Roberts A."/>
            <person name="Saif S."/>
            <person name="Shea T."/>
            <person name="Sisk P."/>
            <person name="Stolte C."/>
            <person name="Sykes S."/>
            <person name="Wortman J."/>
            <person name="Nusbaum C."/>
            <person name="Birren B."/>
        </authorList>
    </citation>
    <scope>NUCLEOTIDE SEQUENCE [LARGE SCALE GENOMIC DNA]</scope>
    <source>
        <strain evidence="8 9">Th239</strain>
    </source>
</reference>
<name>J0QWF0_9HYPH</name>
<dbReference type="GO" id="GO:0051539">
    <property type="term" value="F:4 iron, 4 sulfur cluster binding"/>
    <property type="evidence" value="ECO:0007669"/>
    <property type="project" value="UniProtKB-KW"/>
</dbReference>
<comment type="caution">
    <text evidence="8">The sequence shown here is derived from an EMBL/GenBank/DDBJ whole genome shotgun (WGS) entry which is preliminary data.</text>
</comment>
<evidence type="ECO:0000256" key="3">
    <source>
        <dbReference type="ARBA" id="ARBA00022691"/>
    </source>
</evidence>
<accession>J0QWF0</accession>
<dbReference type="PROSITE" id="PS01305">
    <property type="entry name" value="MOAA_NIFB_PQQE"/>
    <property type="match status" value="1"/>
</dbReference>
<dbReference type="PATRIC" id="fig|1094558.3.peg.836"/>
<dbReference type="GO" id="GO:0016491">
    <property type="term" value="F:oxidoreductase activity"/>
    <property type="evidence" value="ECO:0007669"/>
    <property type="project" value="InterPro"/>
</dbReference>
<keyword evidence="5" id="KW-0408">Iron</keyword>
<dbReference type="AlphaFoldDB" id="J0QWF0"/>
<comment type="cofactor">
    <cofactor evidence="1">
        <name>[4Fe-4S] cluster</name>
        <dbReference type="ChEBI" id="CHEBI:49883"/>
    </cofactor>
</comment>
<dbReference type="SFLD" id="SFLDG01384">
    <property type="entry name" value="thioether_bond_formation_requi"/>
    <property type="match status" value="1"/>
</dbReference>
<dbReference type="CDD" id="cd01335">
    <property type="entry name" value="Radical_SAM"/>
    <property type="match status" value="1"/>
</dbReference>
<protein>
    <submittedName>
        <fullName evidence="8">Radical SAM additional 4Fe4S-binding domain-containing protein</fullName>
    </submittedName>
</protein>
<dbReference type="InterPro" id="IPR058240">
    <property type="entry name" value="rSAM_sf"/>
</dbReference>
<keyword evidence="3" id="KW-0949">S-adenosyl-L-methionine</keyword>
<dbReference type="InterPro" id="IPR013785">
    <property type="entry name" value="Aldolase_TIM"/>
</dbReference>
<dbReference type="Proteomes" id="UP000008952">
    <property type="component" value="Unassembled WGS sequence"/>
</dbReference>
<keyword evidence="4" id="KW-0479">Metal-binding</keyword>
<keyword evidence="9" id="KW-1185">Reference proteome</keyword>
<evidence type="ECO:0000256" key="2">
    <source>
        <dbReference type="ARBA" id="ARBA00022485"/>
    </source>
</evidence>
<evidence type="ECO:0000256" key="5">
    <source>
        <dbReference type="ARBA" id="ARBA00023004"/>
    </source>
</evidence>
<proteinExistence type="predicted"/>
<dbReference type="PROSITE" id="PS51918">
    <property type="entry name" value="RADICAL_SAM"/>
    <property type="match status" value="1"/>
</dbReference>
<dbReference type="RefSeq" id="WP_008038586.1">
    <property type="nucleotide sequence ID" value="NZ_JH725147.1"/>
</dbReference>
<dbReference type="InterPro" id="IPR007197">
    <property type="entry name" value="rSAM"/>
</dbReference>
<dbReference type="OrthoDB" id="9782387at2"/>
<keyword evidence="2" id="KW-0004">4Fe-4S</keyword>
<dbReference type="SFLD" id="SFLDG01067">
    <property type="entry name" value="SPASM/twitch_domain_containing"/>
    <property type="match status" value="2"/>
</dbReference>
<dbReference type="eggNOG" id="COG0641">
    <property type="taxonomic scope" value="Bacteria"/>
</dbReference>
<dbReference type="EMBL" id="AIMB01000007">
    <property type="protein sequence ID" value="EJF90361.1"/>
    <property type="molecule type" value="Genomic_DNA"/>
</dbReference>
<evidence type="ECO:0000313" key="8">
    <source>
        <dbReference type="EMBL" id="EJF90361.1"/>
    </source>
</evidence>
<organism evidence="8 9">
    <name type="scientific">Bartonella tamiae Th239</name>
    <dbReference type="NCBI Taxonomy" id="1094558"/>
    <lineage>
        <taxon>Bacteria</taxon>
        <taxon>Pseudomonadati</taxon>
        <taxon>Pseudomonadota</taxon>
        <taxon>Alphaproteobacteria</taxon>
        <taxon>Hyphomicrobiales</taxon>
        <taxon>Bartonellaceae</taxon>
        <taxon>Bartonella</taxon>
    </lineage>
</organism>
<evidence type="ECO:0000256" key="1">
    <source>
        <dbReference type="ARBA" id="ARBA00001966"/>
    </source>
</evidence>
<evidence type="ECO:0000313" key="9">
    <source>
        <dbReference type="Proteomes" id="UP000008952"/>
    </source>
</evidence>
<dbReference type="InterPro" id="IPR023867">
    <property type="entry name" value="Sulphatase_maturase_rSAM"/>
</dbReference>
<dbReference type="SUPFAM" id="SSF102114">
    <property type="entry name" value="Radical SAM enzymes"/>
    <property type="match status" value="1"/>
</dbReference>
<dbReference type="SFLD" id="SFLDS00029">
    <property type="entry name" value="Radical_SAM"/>
    <property type="match status" value="2"/>
</dbReference>
<dbReference type="PANTHER" id="PTHR43273:SF8">
    <property type="entry name" value="RADICAL SAM DOMAIN PROTEIN"/>
    <property type="match status" value="1"/>
</dbReference>